<dbReference type="EMBL" id="JAZHPZ010000029">
    <property type="protein sequence ID" value="MEF2969305.1"/>
    <property type="molecule type" value="Genomic_DNA"/>
</dbReference>
<dbReference type="PRINTS" id="PR00111">
    <property type="entry name" value="ABHYDROLASE"/>
</dbReference>
<dbReference type="InterPro" id="IPR000639">
    <property type="entry name" value="Epox_hydrolase-like"/>
</dbReference>
<sequence length="313" mass="34573">MVAFLVVVMLAAALYLYSQYKFRRLKKQFPPAGKVVTVEGIKLHYISGGEGRPVVFLHGGVLNGNDFEQVIDMAAAGGFRGIAFDRPGYGYSERPKSEPVTPKLQARLLQKALKELGVEKPILVGHSWSGVLMLTYALDYPDDLVGLVTLGAGMYPEGYPAEKGDPISTIITTPVLGSILMNMLLAVLGPPLADKILKETFKPEQVPEAYRKATFAYWLRPSQFKANREDVLAFVPAAKAVSGRYKEIKVPLVIVVGADDPFETREHSLRLHQEIPSSKLIVQENVAHMIPQKHPDVVMKAIETLQLNRVQNI</sequence>
<comment type="caution">
    <text evidence="2">The sequence shown here is derived from an EMBL/GenBank/DDBJ whole genome shotgun (WGS) entry which is preliminary data.</text>
</comment>
<dbReference type="RefSeq" id="WP_331849395.1">
    <property type="nucleotide sequence ID" value="NZ_JAZHPZ010000029.1"/>
</dbReference>
<dbReference type="PANTHER" id="PTHR43798">
    <property type="entry name" value="MONOACYLGLYCEROL LIPASE"/>
    <property type="match status" value="1"/>
</dbReference>
<dbReference type="Gene3D" id="3.40.50.1820">
    <property type="entry name" value="alpha/beta hydrolase"/>
    <property type="match status" value="1"/>
</dbReference>
<evidence type="ECO:0000259" key="1">
    <source>
        <dbReference type="Pfam" id="PF00561"/>
    </source>
</evidence>
<evidence type="ECO:0000313" key="3">
    <source>
        <dbReference type="Proteomes" id="UP001306950"/>
    </source>
</evidence>
<proteinExistence type="predicted"/>
<accession>A0ABU7VZV4</accession>
<feature type="domain" description="AB hydrolase-1" evidence="1">
    <location>
        <begin position="53"/>
        <end position="152"/>
    </location>
</feature>
<reference evidence="2 3" key="1">
    <citation type="submission" date="2024-02" db="EMBL/GenBank/DDBJ databases">
        <title>A nitrogen-fixing paenibacillus bacterium.</title>
        <authorList>
            <person name="Zhang W.L."/>
            <person name="Chen S.F."/>
        </authorList>
    </citation>
    <scope>NUCLEOTIDE SEQUENCE [LARGE SCALE GENOMIC DNA]</scope>
    <source>
        <strain evidence="2 3">M1</strain>
    </source>
</reference>
<evidence type="ECO:0000313" key="2">
    <source>
        <dbReference type="EMBL" id="MEF2969305.1"/>
    </source>
</evidence>
<dbReference type="InterPro" id="IPR000073">
    <property type="entry name" value="AB_hydrolase_1"/>
</dbReference>
<name>A0ABU7VZV4_9BACL</name>
<dbReference type="InterPro" id="IPR050266">
    <property type="entry name" value="AB_hydrolase_sf"/>
</dbReference>
<organism evidence="2 3">
    <name type="scientific">Paenibacillus haidiansis</name>
    <dbReference type="NCBI Taxonomy" id="1574488"/>
    <lineage>
        <taxon>Bacteria</taxon>
        <taxon>Bacillati</taxon>
        <taxon>Bacillota</taxon>
        <taxon>Bacilli</taxon>
        <taxon>Bacillales</taxon>
        <taxon>Paenibacillaceae</taxon>
        <taxon>Paenibacillus</taxon>
    </lineage>
</organism>
<dbReference type="Proteomes" id="UP001306950">
    <property type="component" value="Unassembled WGS sequence"/>
</dbReference>
<dbReference type="InterPro" id="IPR029058">
    <property type="entry name" value="AB_hydrolase_fold"/>
</dbReference>
<dbReference type="GO" id="GO:0016787">
    <property type="term" value="F:hydrolase activity"/>
    <property type="evidence" value="ECO:0007669"/>
    <property type="project" value="UniProtKB-KW"/>
</dbReference>
<dbReference type="SUPFAM" id="SSF53474">
    <property type="entry name" value="alpha/beta-Hydrolases"/>
    <property type="match status" value="1"/>
</dbReference>
<protein>
    <submittedName>
        <fullName evidence="2">Alpha/beta hydrolase</fullName>
    </submittedName>
</protein>
<keyword evidence="2" id="KW-0378">Hydrolase</keyword>
<gene>
    <name evidence="2" type="ORF">V3851_26380</name>
</gene>
<keyword evidence="3" id="KW-1185">Reference proteome</keyword>
<dbReference type="Pfam" id="PF00561">
    <property type="entry name" value="Abhydrolase_1"/>
    <property type="match status" value="1"/>
</dbReference>
<dbReference type="PRINTS" id="PR00412">
    <property type="entry name" value="EPOXHYDRLASE"/>
</dbReference>